<keyword evidence="2" id="KW-1185">Reference proteome</keyword>
<organism evidence="1 2">
    <name type="scientific">Solanum commersonii</name>
    <name type="common">Commerson's wild potato</name>
    <name type="synonym">Commerson's nightshade</name>
    <dbReference type="NCBI Taxonomy" id="4109"/>
    <lineage>
        <taxon>Eukaryota</taxon>
        <taxon>Viridiplantae</taxon>
        <taxon>Streptophyta</taxon>
        <taxon>Embryophyta</taxon>
        <taxon>Tracheophyta</taxon>
        <taxon>Spermatophyta</taxon>
        <taxon>Magnoliopsida</taxon>
        <taxon>eudicotyledons</taxon>
        <taxon>Gunneridae</taxon>
        <taxon>Pentapetalae</taxon>
        <taxon>asterids</taxon>
        <taxon>lamiids</taxon>
        <taxon>Solanales</taxon>
        <taxon>Solanaceae</taxon>
        <taxon>Solanoideae</taxon>
        <taxon>Solaneae</taxon>
        <taxon>Solanum</taxon>
    </lineage>
</organism>
<gene>
    <name evidence="1" type="ORF">H5410_010540</name>
</gene>
<sequence>MLYYHSNMSCEIGHKVQKLEKTPPQIQTIMFSVDFEETGHKLLKIKLEPGNEIGVSQRRGLISVTTDIWAAVLHDQQSLPGEFWLYAVCSITP</sequence>
<proteinExistence type="predicted"/>
<dbReference type="AlphaFoldDB" id="A0A9J6AMI4"/>
<comment type="caution">
    <text evidence="1">The sequence shown here is derived from an EMBL/GenBank/DDBJ whole genome shotgun (WGS) entry which is preliminary data.</text>
</comment>
<name>A0A9J6AMI4_SOLCO</name>
<dbReference type="Proteomes" id="UP000824120">
    <property type="component" value="Chromosome 2"/>
</dbReference>
<dbReference type="EMBL" id="JACXVP010000002">
    <property type="protein sequence ID" value="KAG5625322.1"/>
    <property type="molecule type" value="Genomic_DNA"/>
</dbReference>
<evidence type="ECO:0000313" key="1">
    <source>
        <dbReference type="EMBL" id="KAG5625322.1"/>
    </source>
</evidence>
<protein>
    <submittedName>
        <fullName evidence="1">Uncharacterized protein</fullName>
    </submittedName>
</protein>
<evidence type="ECO:0000313" key="2">
    <source>
        <dbReference type="Proteomes" id="UP000824120"/>
    </source>
</evidence>
<reference evidence="1 2" key="1">
    <citation type="submission" date="2020-09" db="EMBL/GenBank/DDBJ databases">
        <title>De no assembly of potato wild relative species, Solanum commersonii.</title>
        <authorList>
            <person name="Cho K."/>
        </authorList>
    </citation>
    <scope>NUCLEOTIDE SEQUENCE [LARGE SCALE GENOMIC DNA]</scope>
    <source>
        <strain evidence="1">LZ3.2</strain>
        <tissue evidence="1">Leaf</tissue>
    </source>
</reference>
<accession>A0A9J6AMI4</accession>